<keyword evidence="2" id="KW-1185">Reference proteome</keyword>
<name>A0A556AJP4_9BURK</name>
<accession>A0A556AJP4</accession>
<dbReference type="EMBL" id="VLTJ01000029">
    <property type="protein sequence ID" value="TSH93107.1"/>
    <property type="molecule type" value="Genomic_DNA"/>
</dbReference>
<dbReference type="OrthoDB" id="285538at2"/>
<reference evidence="1 2" key="1">
    <citation type="submission" date="2019-07" db="EMBL/GenBank/DDBJ databases">
        <title>Qingshengfaniella alkalisoli gen. nov., sp. nov., isolated from saline soil.</title>
        <authorList>
            <person name="Xu L."/>
            <person name="Huang X.-X."/>
            <person name="Sun J.-Q."/>
        </authorList>
    </citation>
    <scope>NUCLEOTIDE SEQUENCE [LARGE SCALE GENOMIC DNA]</scope>
    <source>
        <strain evidence="1 2">DSM 27279</strain>
    </source>
</reference>
<comment type="caution">
    <text evidence="1">The sequence shown here is derived from an EMBL/GenBank/DDBJ whole genome shotgun (WGS) entry which is preliminary data.</text>
</comment>
<evidence type="ECO:0000313" key="2">
    <source>
        <dbReference type="Proteomes" id="UP000318405"/>
    </source>
</evidence>
<dbReference type="AlphaFoldDB" id="A0A556AJP4"/>
<gene>
    <name evidence="1" type="ORF">FOZ76_15230</name>
</gene>
<evidence type="ECO:0000313" key="1">
    <source>
        <dbReference type="EMBL" id="TSH93107.1"/>
    </source>
</evidence>
<sequence length="71" mass="8483">MIPETYEQWRHCITVECGIALTSEYLVRRLSVWHDEQAEEAQRFRRLYGDSHWLAVRGWFERAAREVATTA</sequence>
<protein>
    <submittedName>
        <fullName evidence="1">Uncharacterized protein</fullName>
    </submittedName>
</protein>
<dbReference type="Proteomes" id="UP000318405">
    <property type="component" value="Unassembled WGS sequence"/>
</dbReference>
<proteinExistence type="predicted"/>
<organism evidence="1 2">
    <name type="scientific">Verticiella sediminum</name>
    <dbReference type="NCBI Taxonomy" id="1247510"/>
    <lineage>
        <taxon>Bacteria</taxon>
        <taxon>Pseudomonadati</taxon>
        <taxon>Pseudomonadota</taxon>
        <taxon>Betaproteobacteria</taxon>
        <taxon>Burkholderiales</taxon>
        <taxon>Alcaligenaceae</taxon>
        <taxon>Verticiella</taxon>
    </lineage>
</organism>